<dbReference type="GO" id="GO:0016757">
    <property type="term" value="F:glycosyltransferase activity"/>
    <property type="evidence" value="ECO:0007669"/>
    <property type="project" value="InterPro"/>
</dbReference>
<dbReference type="PANTHER" id="PTHR12526:SF635">
    <property type="entry name" value="GLYCOSYL TRANSFERASE GROUP 1"/>
    <property type="match status" value="1"/>
</dbReference>
<gene>
    <name evidence="3" type="ORF">Q2T42_19385</name>
</gene>
<evidence type="ECO:0000313" key="3">
    <source>
        <dbReference type="EMBL" id="WNZ43999.1"/>
    </source>
</evidence>
<reference evidence="3" key="2">
    <citation type="submission" date="2023-07" db="EMBL/GenBank/DDBJ databases">
        <authorList>
            <person name="Bai X.-H."/>
            <person name="Wang H.-H."/>
            <person name="Wang J."/>
            <person name="Ma M.-Y."/>
            <person name="Hu H.-H."/>
            <person name="Song Z.-L."/>
            <person name="Ma H.-G."/>
            <person name="Fan Y."/>
            <person name="Du C.-Y."/>
            <person name="Xu J.-C."/>
        </authorList>
    </citation>
    <scope>NUCLEOTIDE SEQUENCE</scope>
    <source>
        <strain evidence="3">CZ1</strain>
    </source>
</reference>
<organism evidence="3">
    <name type="scientific">Leptolyngbya boryana CZ1</name>
    <dbReference type="NCBI Taxonomy" id="3060204"/>
    <lineage>
        <taxon>Bacteria</taxon>
        <taxon>Bacillati</taxon>
        <taxon>Cyanobacteriota</taxon>
        <taxon>Cyanophyceae</taxon>
        <taxon>Leptolyngbyales</taxon>
        <taxon>Leptolyngbyaceae</taxon>
        <taxon>Leptolyngbya group</taxon>
        <taxon>Leptolyngbya</taxon>
    </lineage>
</organism>
<proteinExistence type="predicted"/>
<dbReference type="InterPro" id="IPR028098">
    <property type="entry name" value="Glyco_trans_4-like_N"/>
</dbReference>
<dbReference type="Gene3D" id="3.40.50.2000">
    <property type="entry name" value="Glycogen Phosphorylase B"/>
    <property type="match status" value="2"/>
</dbReference>
<dbReference type="SUPFAM" id="SSF53756">
    <property type="entry name" value="UDP-Glycosyltransferase/glycogen phosphorylase"/>
    <property type="match status" value="1"/>
</dbReference>
<dbReference type="CDD" id="cd03825">
    <property type="entry name" value="GT4_WcaC-like"/>
    <property type="match status" value="1"/>
</dbReference>
<feature type="domain" description="Glycosyltransferase subfamily 4-like N-terminal" evidence="2">
    <location>
        <begin position="12"/>
        <end position="216"/>
    </location>
</feature>
<dbReference type="PANTHER" id="PTHR12526">
    <property type="entry name" value="GLYCOSYLTRANSFERASE"/>
    <property type="match status" value="1"/>
</dbReference>
<feature type="domain" description="Glycosyl transferase family 1" evidence="1">
    <location>
        <begin position="223"/>
        <end position="387"/>
    </location>
</feature>
<reference evidence="3" key="1">
    <citation type="journal article" date="2023" name="Plants (Basel)">
        <title>Genomic Analysis of Leptolyngbya boryana CZ1 Reveals Efficient Carbon Fixation Modules.</title>
        <authorList>
            <person name="Bai X."/>
            <person name="Wang H."/>
            <person name="Cheng W."/>
            <person name="Wang J."/>
            <person name="Ma M."/>
            <person name="Hu H."/>
            <person name="Song Z."/>
            <person name="Ma H."/>
            <person name="Fan Y."/>
            <person name="Du C."/>
            <person name="Xu J."/>
        </authorList>
    </citation>
    <scope>NUCLEOTIDE SEQUENCE</scope>
    <source>
        <strain evidence="3">CZ1</strain>
    </source>
</reference>
<name>A0AA96WTP9_LEPBY</name>
<dbReference type="EMBL" id="CP130144">
    <property type="protein sequence ID" value="WNZ43999.1"/>
    <property type="molecule type" value="Genomic_DNA"/>
</dbReference>
<evidence type="ECO:0000259" key="2">
    <source>
        <dbReference type="Pfam" id="PF13439"/>
    </source>
</evidence>
<dbReference type="Pfam" id="PF13439">
    <property type="entry name" value="Glyco_transf_4"/>
    <property type="match status" value="1"/>
</dbReference>
<accession>A0AA96WTP9</accession>
<evidence type="ECO:0000259" key="1">
    <source>
        <dbReference type="Pfam" id="PF00534"/>
    </source>
</evidence>
<protein>
    <submittedName>
        <fullName evidence="3">Glycosyltransferase family 4 protein</fullName>
    </submittedName>
</protein>
<dbReference type="Pfam" id="PF00534">
    <property type="entry name" value="Glycos_transf_1"/>
    <property type="match status" value="1"/>
</dbReference>
<dbReference type="RefSeq" id="WP_316426183.1">
    <property type="nucleotide sequence ID" value="NZ_CP130144.1"/>
</dbReference>
<sequence length="412" mass="45935">MNVLHINTWGGVGGAFIAANRLHTGLIRAGASSTFAYGHAFNGSDTALRGLAEYQKLSDRNHRLQRSLTKLTKRLGLNDVSSLASFSLLKSELFENATILNFHNLHSDFFSYLALPKLTVKPTVWTLHDMWAFTGHCAYSYDCSKWLTGCGHCPYLSEQPSVQRDATALEWKLKNWVYEHSNLTIVAPSRWLVEQAKQGLLSRFDVHHIPNGIDTEAYLSLDREHCRSVLGIEHDRKVLLFVAQSLKDMRKGGDLLLKALQNMPAALKSETLLLTLGEGGENIAQQVGMETLNLGYVNHDRLKSIAYSAADLFVFPTRADNLPLVLQESLACGTPIVSFKVGGVPDMVRPGITGYLAQPEDAEDLKNGIVQLLDDPELRSQMRKNARAIALSEYTLDHQAQRYLELYQSILK</sequence>
<dbReference type="AlphaFoldDB" id="A0AA96WTP9"/>
<dbReference type="InterPro" id="IPR001296">
    <property type="entry name" value="Glyco_trans_1"/>
</dbReference>